<proteinExistence type="predicted"/>
<evidence type="ECO:0000313" key="1">
    <source>
        <dbReference type="EMBL" id="MEE2037517.1"/>
    </source>
</evidence>
<dbReference type="EMBL" id="JAUZMY010000007">
    <property type="protein sequence ID" value="MEE2037517.1"/>
    <property type="molecule type" value="Genomic_DNA"/>
</dbReference>
<evidence type="ECO:0008006" key="3">
    <source>
        <dbReference type="Google" id="ProtNLM"/>
    </source>
</evidence>
<protein>
    <recommendedName>
        <fullName evidence="3">MarR family transcriptional regulator</fullName>
    </recommendedName>
</protein>
<evidence type="ECO:0000313" key="2">
    <source>
        <dbReference type="Proteomes" id="UP001356095"/>
    </source>
</evidence>
<accession>A0ABU7K5K3</accession>
<dbReference type="Pfam" id="PF21863">
    <property type="entry name" value="HTH_67"/>
    <property type="match status" value="1"/>
</dbReference>
<organism evidence="1 2">
    <name type="scientific">Nocardiopsis codii</name>
    <dbReference type="NCBI Taxonomy" id="3065942"/>
    <lineage>
        <taxon>Bacteria</taxon>
        <taxon>Bacillati</taxon>
        <taxon>Actinomycetota</taxon>
        <taxon>Actinomycetes</taxon>
        <taxon>Streptosporangiales</taxon>
        <taxon>Nocardiopsidaceae</taxon>
        <taxon>Nocardiopsis</taxon>
    </lineage>
</organism>
<comment type="caution">
    <text evidence="1">The sequence shown here is derived from an EMBL/GenBank/DDBJ whole genome shotgun (WGS) entry which is preliminary data.</text>
</comment>
<dbReference type="Proteomes" id="UP001356095">
    <property type="component" value="Unassembled WGS sequence"/>
</dbReference>
<dbReference type="RefSeq" id="WP_330091308.1">
    <property type="nucleotide sequence ID" value="NZ_JAUZMY010000007.1"/>
</dbReference>
<name>A0ABU7K5K3_9ACTN</name>
<sequence length="234" mass="24917">MSYAGLVRPVIDRVHMSVRAAALPRLRPLYDRWGREPGFETSLYAGLLARPMSASAFAAASVYNRKPIAPEIADTDADGNRTLTPLGREVALAVQETIGAAAEELWSIDIPPGRPSPDRLCELAGRLLEAGADTGGPAFGAMAPPHEPEGAGAALVLTSRLSALRHHRGDAHRAAWAAEGLSVDEARNLTGGPLWERIEADTNRRDEPVYAVLSASERWEFAAGLGALPDGLRS</sequence>
<keyword evidence="2" id="KW-1185">Reference proteome</keyword>
<gene>
    <name evidence="1" type="ORF">Q8791_09825</name>
</gene>
<reference evidence="1 2" key="1">
    <citation type="submission" date="2023-08" db="EMBL/GenBank/DDBJ databases">
        <authorList>
            <person name="Girao M."/>
            <person name="Carvalho M.F."/>
        </authorList>
    </citation>
    <scope>NUCLEOTIDE SEQUENCE [LARGE SCALE GENOMIC DNA]</scope>
    <source>
        <strain evidence="1 2">CT-R113</strain>
    </source>
</reference>
<dbReference type="InterPro" id="IPR054058">
    <property type="entry name" value="HTH_67"/>
</dbReference>